<feature type="compositionally biased region" description="Basic and acidic residues" evidence="4">
    <location>
        <begin position="29"/>
        <end position="38"/>
    </location>
</feature>
<name>A0ABZ1W194_9ACTN</name>
<keyword evidence="2 6" id="KW-0489">Methyltransferase</keyword>
<dbReference type="InterPro" id="IPR051052">
    <property type="entry name" value="Diverse_substrate_MTase"/>
</dbReference>
<dbReference type="Gene3D" id="3.40.50.150">
    <property type="entry name" value="Vaccinia Virus protein VP39"/>
    <property type="match status" value="1"/>
</dbReference>
<sequence length="280" mass="29906">MPTLPPPGASPQQDQPHRHRPLAESFGTDAERYDRSRPRYPDALVRRIIAASPGREAPDLLDVGAGTGIEARQFRAHGCTVLGVEPDPRMAAFARREGDEIEVATFEAWDSAGRRFDAVVSGQAWHWVDPAVGAAKAAGVLRPGGRLAAFWNVARPPAEAAEAFAAVYDRVAPESLAARAHRLPAPAAAGYSTLFDRAADGIRRAGAFGEPEQWRFDWSRPYTREQWLDQLPTQGDHSRLPPADLAAVLAGVGAAVDALGGAFTMEYSAVVVTAALGGDV</sequence>
<evidence type="ECO:0000256" key="4">
    <source>
        <dbReference type="SAM" id="MobiDB-lite"/>
    </source>
</evidence>
<reference evidence="6 7" key="1">
    <citation type="submission" date="2022-10" db="EMBL/GenBank/DDBJ databases">
        <title>The complete genomes of actinobacterial strains from the NBC collection.</title>
        <authorList>
            <person name="Joergensen T.S."/>
            <person name="Alvarez Arevalo M."/>
            <person name="Sterndorff E.B."/>
            <person name="Faurdal D."/>
            <person name="Vuksanovic O."/>
            <person name="Mourched A.-S."/>
            <person name="Charusanti P."/>
            <person name="Shaw S."/>
            <person name="Blin K."/>
            <person name="Weber T."/>
        </authorList>
    </citation>
    <scope>NUCLEOTIDE SEQUENCE [LARGE SCALE GENOMIC DNA]</scope>
    <source>
        <strain evidence="6 7">NBC_01247</strain>
    </source>
</reference>
<evidence type="ECO:0000256" key="2">
    <source>
        <dbReference type="ARBA" id="ARBA00022603"/>
    </source>
</evidence>
<dbReference type="Proteomes" id="UP001432014">
    <property type="component" value="Chromosome"/>
</dbReference>
<keyword evidence="7" id="KW-1185">Reference proteome</keyword>
<evidence type="ECO:0000256" key="3">
    <source>
        <dbReference type="ARBA" id="ARBA00022679"/>
    </source>
</evidence>
<proteinExistence type="inferred from homology"/>
<dbReference type="PANTHER" id="PTHR44942:SF4">
    <property type="entry name" value="METHYLTRANSFERASE TYPE 11 DOMAIN-CONTAINING PROTEIN"/>
    <property type="match status" value="1"/>
</dbReference>
<accession>A0ABZ1W194</accession>
<dbReference type="InterPro" id="IPR013216">
    <property type="entry name" value="Methyltransf_11"/>
</dbReference>
<comment type="similarity">
    <text evidence="1">Belongs to the methyltransferase superfamily.</text>
</comment>
<dbReference type="GO" id="GO:0008168">
    <property type="term" value="F:methyltransferase activity"/>
    <property type="evidence" value="ECO:0007669"/>
    <property type="project" value="UniProtKB-KW"/>
</dbReference>
<evidence type="ECO:0000313" key="6">
    <source>
        <dbReference type="EMBL" id="WUS54592.1"/>
    </source>
</evidence>
<evidence type="ECO:0000313" key="7">
    <source>
        <dbReference type="Proteomes" id="UP001432014"/>
    </source>
</evidence>
<evidence type="ECO:0000256" key="1">
    <source>
        <dbReference type="ARBA" id="ARBA00008361"/>
    </source>
</evidence>
<evidence type="ECO:0000259" key="5">
    <source>
        <dbReference type="Pfam" id="PF08241"/>
    </source>
</evidence>
<dbReference type="PANTHER" id="PTHR44942">
    <property type="entry name" value="METHYLTRANSF_11 DOMAIN-CONTAINING PROTEIN"/>
    <property type="match status" value="1"/>
</dbReference>
<dbReference type="InterPro" id="IPR029063">
    <property type="entry name" value="SAM-dependent_MTases_sf"/>
</dbReference>
<organism evidence="6 7">
    <name type="scientific">Kitasatospora herbaricolor</name>
    <dbReference type="NCBI Taxonomy" id="68217"/>
    <lineage>
        <taxon>Bacteria</taxon>
        <taxon>Bacillati</taxon>
        <taxon>Actinomycetota</taxon>
        <taxon>Actinomycetes</taxon>
        <taxon>Kitasatosporales</taxon>
        <taxon>Streptomycetaceae</taxon>
        <taxon>Kitasatospora</taxon>
    </lineage>
</organism>
<dbReference type="SUPFAM" id="SSF53335">
    <property type="entry name" value="S-adenosyl-L-methionine-dependent methyltransferases"/>
    <property type="match status" value="1"/>
</dbReference>
<gene>
    <name evidence="6" type="ORF">OG469_03155</name>
</gene>
<feature type="domain" description="Methyltransferase type 11" evidence="5">
    <location>
        <begin position="61"/>
        <end position="148"/>
    </location>
</feature>
<feature type="region of interest" description="Disordered" evidence="4">
    <location>
        <begin position="1"/>
        <end position="38"/>
    </location>
</feature>
<dbReference type="Pfam" id="PF08241">
    <property type="entry name" value="Methyltransf_11"/>
    <property type="match status" value="1"/>
</dbReference>
<dbReference type="CDD" id="cd02440">
    <property type="entry name" value="AdoMet_MTases"/>
    <property type="match status" value="1"/>
</dbReference>
<dbReference type="EMBL" id="CP108482">
    <property type="protein sequence ID" value="WUS54592.1"/>
    <property type="molecule type" value="Genomic_DNA"/>
</dbReference>
<keyword evidence="3" id="KW-0808">Transferase</keyword>
<dbReference type="RefSeq" id="WP_329500871.1">
    <property type="nucleotide sequence ID" value="NZ_CP108460.1"/>
</dbReference>
<protein>
    <submittedName>
        <fullName evidence="6">Class I SAM-dependent methyltransferase</fullName>
    </submittedName>
</protein>
<dbReference type="GO" id="GO:0032259">
    <property type="term" value="P:methylation"/>
    <property type="evidence" value="ECO:0007669"/>
    <property type="project" value="UniProtKB-KW"/>
</dbReference>